<dbReference type="OrthoDB" id="94039at2759"/>
<dbReference type="InterPro" id="IPR000073">
    <property type="entry name" value="AB_hydrolase_1"/>
</dbReference>
<organism evidence="2 3">
    <name type="scientific">Fusarium xylarioides</name>
    <dbReference type="NCBI Taxonomy" id="221167"/>
    <lineage>
        <taxon>Eukaryota</taxon>
        <taxon>Fungi</taxon>
        <taxon>Dikarya</taxon>
        <taxon>Ascomycota</taxon>
        <taxon>Pezizomycotina</taxon>
        <taxon>Sordariomycetes</taxon>
        <taxon>Hypocreomycetidae</taxon>
        <taxon>Hypocreales</taxon>
        <taxon>Nectriaceae</taxon>
        <taxon>Fusarium</taxon>
        <taxon>Fusarium fujikuroi species complex</taxon>
    </lineage>
</organism>
<dbReference type="PANTHER" id="PTHR43798">
    <property type="entry name" value="MONOACYLGLYCEROL LIPASE"/>
    <property type="match status" value="1"/>
</dbReference>
<proteinExistence type="predicted"/>
<sequence length="384" mass="44481">MRSRLIPRPAFRAAHSREYLAETANGDEDIPKLAVKQYVPHDNPNPQPGDVTILGAHANGFPKELYEPLWDELYDRVRQQDLRIRSIWIADVWNQGQSGVINERVLGNDLSWFDHARDLMNLINQHQRDIAHPIVGIGHSMGGTQLAQLALWHPRLMDSRSFYKEAGYLALKRRCCCKVQEEQILDLWIEHGLRDIPTELHPKEGELDQRVTLTTSKHQELFSFVRPTYLARDWESFNDQDPEQNKDCPDFPFHRPEPPKIFRHLPELRPSTLFVFGKQSEFSSPERREEKMLTTGTGVGGSGGAAAGKVQGKTLDCGHLIPMEKVSECADVISSFVDKEMKRWRDQQESFKRYQESMSRRQQITIDEQWEEKVKLGDEYLKRK</sequence>
<evidence type="ECO:0000313" key="2">
    <source>
        <dbReference type="EMBL" id="KAG5758863.1"/>
    </source>
</evidence>
<name>A0A9P7HMK8_9HYPO</name>
<dbReference type="Pfam" id="PF12697">
    <property type="entry name" value="Abhydrolase_6"/>
    <property type="match status" value="1"/>
</dbReference>
<accession>A0A9P7HMK8</accession>
<dbReference type="EMBL" id="JADFTT010000747">
    <property type="protein sequence ID" value="KAG5758863.1"/>
    <property type="molecule type" value="Genomic_DNA"/>
</dbReference>
<gene>
    <name evidence="2" type="ORF">H9Q72_013010</name>
</gene>
<evidence type="ECO:0000313" key="3">
    <source>
        <dbReference type="Proteomes" id="UP000750502"/>
    </source>
</evidence>
<feature type="domain" description="AB hydrolase-1" evidence="1">
    <location>
        <begin position="57"/>
        <end position="324"/>
    </location>
</feature>
<dbReference type="Proteomes" id="UP000750502">
    <property type="component" value="Unassembled WGS sequence"/>
</dbReference>
<dbReference type="AlphaFoldDB" id="A0A9P7HMK8"/>
<reference evidence="2" key="1">
    <citation type="journal article" date="2020" name="bioRxiv">
        <title>Historical genomics reveals the evolutionary mechanisms behind multiple outbreaks of the host-specific coffee wilt pathogen Fusarium xylarioides.</title>
        <authorList>
            <person name="Peck D."/>
            <person name="Nowell R.W."/>
            <person name="Flood J."/>
            <person name="Ryan M.J."/>
            <person name="Barraclough T.G."/>
        </authorList>
    </citation>
    <scope>NUCLEOTIDE SEQUENCE</scope>
    <source>
        <strain evidence="2">IMI 127659i</strain>
    </source>
</reference>
<protein>
    <recommendedName>
        <fullName evidence="1">AB hydrolase-1 domain-containing protein</fullName>
    </recommendedName>
</protein>
<evidence type="ECO:0000259" key="1">
    <source>
        <dbReference type="Pfam" id="PF12697"/>
    </source>
</evidence>
<dbReference type="GO" id="GO:0016020">
    <property type="term" value="C:membrane"/>
    <property type="evidence" value="ECO:0007669"/>
    <property type="project" value="TreeGrafter"/>
</dbReference>
<dbReference type="Gene3D" id="3.40.50.1820">
    <property type="entry name" value="alpha/beta hydrolase"/>
    <property type="match status" value="1"/>
</dbReference>
<dbReference type="PANTHER" id="PTHR43798:SF33">
    <property type="entry name" value="HYDROLASE, PUTATIVE (AFU_ORTHOLOGUE AFUA_2G14860)-RELATED"/>
    <property type="match status" value="1"/>
</dbReference>
<comment type="caution">
    <text evidence="2">The sequence shown here is derived from an EMBL/GenBank/DDBJ whole genome shotgun (WGS) entry which is preliminary data.</text>
</comment>
<keyword evidence="3" id="KW-1185">Reference proteome</keyword>
<dbReference type="SUPFAM" id="SSF53474">
    <property type="entry name" value="alpha/beta-Hydrolases"/>
    <property type="match status" value="1"/>
</dbReference>
<reference evidence="2" key="2">
    <citation type="submission" date="2020-10" db="EMBL/GenBank/DDBJ databases">
        <authorList>
            <person name="Peck L.D."/>
            <person name="Nowell R.W."/>
            <person name="Flood J."/>
            <person name="Ryan M.J."/>
            <person name="Barraclough T.G."/>
        </authorList>
    </citation>
    <scope>NUCLEOTIDE SEQUENCE</scope>
    <source>
        <strain evidence="2">IMI 127659i</strain>
    </source>
</reference>
<dbReference type="InterPro" id="IPR050266">
    <property type="entry name" value="AB_hydrolase_sf"/>
</dbReference>
<dbReference type="InterPro" id="IPR029058">
    <property type="entry name" value="AB_hydrolase_fold"/>
</dbReference>